<dbReference type="AlphaFoldDB" id="A0A8J3Y834"/>
<proteinExistence type="predicted"/>
<dbReference type="SUPFAM" id="SSF69279">
    <property type="entry name" value="Phage tail proteins"/>
    <property type="match status" value="1"/>
</dbReference>
<name>A0A8J3Y834_9ACTN</name>
<reference evidence="2" key="1">
    <citation type="submission" date="2021-01" db="EMBL/GenBank/DDBJ databases">
        <title>Whole genome shotgun sequence of Spirilliplanes yamanashiensis NBRC 15828.</title>
        <authorList>
            <person name="Komaki H."/>
            <person name="Tamura T."/>
        </authorList>
    </citation>
    <scope>NUCLEOTIDE SEQUENCE</scope>
    <source>
        <strain evidence="2">NBRC 15828</strain>
    </source>
</reference>
<dbReference type="Proteomes" id="UP000652013">
    <property type="component" value="Unassembled WGS sequence"/>
</dbReference>
<dbReference type="Gene3D" id="2.40.50.230">
    <property type="entry name" value="Gp5 N-terminal domain"/>
    <property type="match status" value="1"/>
</dbReference>
<evidence type="ECO:0000313" key="2">
    <source>
        <dbReference type="EMBL" id="GIJ03691.1"/>
    </source>
</evidence>
<accession>A0A8J3Y834</accession>
<evidence type="ECO:0000313" key="3">
    <source>
        <dbReference type="Proteomes" id="UP000652013"/>
    </source>
</evidence>
<feature type="domain" description="Gp5/Type VI secretion system Vgr protein OB-fold" evidence="1">
    <location>
        <begin position="403"/>
        <end position="474"/>
    </location>
</feature>
<comment type="caution">
    <text evidence="2">The sequence shown here is derived from an EMBL/GenBank/DDBJ whole genome shotgun (WGS) entry which is preliminary data.</text>
</comment>
<evidence type="ECO:0000259" key="1">
    <source>
        <dbReference type="Pfam" id="PF04717"/>
    </source>
</evidence>
<gene>
    <name evidence="2" type="ORF">Sya03_30430</name>
</gene>
<dbReference type="InterPro" id="IPR037026">
    <property type="entry name" value="Vgr_OB-fold_dom_sf"/>
</dbReference>
<protein>
    <submittedName>
        <fullName evidence="2">Type IV secretion protein Rhs</fullName>
    </submittedName>
</protein>
<organism evidence="2 3">
    <name type="scientific">Spirilliplanes yamanashiensis</name>
    <dbReference type="NCBI Taxonomy" id="42233"/>
    <lineage>
        <taxon>Bacteria</taxon>
        <taxon>Bacillati</taxon>
        <taxon>Actinomycetota</taxon>
        <taxon>Actinomycetes</taxon>
        <taxon>Micromonosporales</taxon>
        <taxon>Micromonosporaceae</taxon>
        <taxon>Spirilliplanes</taxon>
    </lineage>
</organism>
<dbReference type="Pfam" id="PF04717">
    <property type="entry name" value="Phage_base_V"/>
    <property type="match status" value="1"/>
</dbReference>
<dbReference type="EMBL" id="BOOY01000022">
    <property type="protein sequence ID" value="GIJ03691.1"/>
    <property type="molecule type" value="Genomic_DNA"/>
</dbReference>
<dbReference type="InterPro" id="IPR006531">
    <property type="entry name" value="Gp5/Vgr_OB"/>
</dbReference>
<sequence length="623" mass="64897">MGPLPLRPDVERHLTRVVVDTHLHLPDMFELTFLDEEGNAAANAGLSIGAKVEVHGGAPDSTSASKLIAGEVTSIEAICADLHVYTVVRGYEQAHRLQRAKRTRTFLNSTDSQAVRTVADEAGVPVGTVDDTSTVHEHLAQVAQTDWEFIKQRAREVGYETGVVDGKFFFKRPPGMPAGAAGLLGAALDAVGLGDTPTLTFKDNLLTFLPRVSGANLTSEVEVRFWDAENAEPVSATTAVRTGTASLPDDPAALADSFGLSNPLGIPLPAIPGLLPDFGQAPSAKAYAVVNRPLASGSNASRAAEEMANGLAEHVASTFAEAEGYAVGDPRIQAGRKVTVAHVPAAFAGSWTVTNARHIFDESEGGYHTRFFVSGRHERSLLGLASLGGTQGEPARIPGLVCGIVTNNTDDEGRGRVKVALPWLSPVYESDWARVAQFGAGKTSGALFTPEVGDEVLIGFEFGDPRRPYVLGGLLNANTAWDLGADAVKRSGMTGQVVQRGFVTSSGNRLTFSDELPPPPAAGPPMKSAFALENADGSMGVAVDQTAGTVTITCEPSPPASQAATGTVEIVCGPGGNITIKAGQGGTVTIDGGSSLELTALNSIKIESKAGPVEIKGMPIKLN</sequence>
<dbReference type="SUPFAM" id="SSF69255">
    <property type="entry name" value="gp5 N-terminal domain-like"/>
    <property type="match status" value="1"/>
</dbReference>
<keyword evidence="3" id="KW-1185">Reference proteome</keyword>